<evidence type="ECO:0000256" key="1">
    <source>
        <dbReference type="SAM" id="MobiDB-lite"/>
    </source>
</evidence>
<organism evidence="2 3">
    <name type="scientific">Eumeta variegata</name>
    <name type="common">Bagworm moth</name>
    <name type="synonym">Eumeta japonica</name>
    <dbReference type="NCBI Taxonomy" id="151549"/>
    <lineage>
        <taxon>Eukaryota</taxon>
        <taxon>Metazoa</taxon>
        <taxon>Ecdysozoa</taxon>
        <taxon>Arthropoda</taxon>
        <taxon>Hexapoda</taxon>
        <taxon>Insecta</taxon>
        <taxon>Pterygota</taxon>
        <taxon>Neoptera</taxon>
        <taxon>Endopterygota</taxon>
        <taxon>Lepidoptera</taxon>
        <taxon>Glossata</taxon>
        <taxon>Ditrysia</taxon>
        <taxon>Tineoidea</taxon>
        <taxon>Psychidae</taxon>
        <taxon>Oiketicinae</taxon>
        <taxon>Eumeta</taxon>
    </lineage>
</organism>
<gene>
    <name evidence="2" type="ORF">EVAR_75713_1</name>
</gene>
<protein>
    <submittedName>
        <fullName evidence="2">Uncharacterized protein</fullName>
    </submittedName>
</protein>
<reference evidence="2 3" key="1">
    <citation type="journal article" date="2019" name="Commun. Biol.">
        <title>The bagworm genome reveals a unique fibroin gene that provides high tensile strength.</title>
        <authorList>
            <person name="Kono N."/>
            <person name="Nakamura H."/>
            <person name="Ohtoshi R."/>
            <person name="Tomita M."/>
            <person name="Numata K."/>
            <person name="Arakawa K."/>
        </authorList>
    </citation>
    <scope>NUCLEOTIDE SEQUENCE [LARGE SCALE GENOMIC DNA]</scope>
</reference>
<keyword evidence="3" id="KW-1185">Reference proteome</keyword>
<name>A0A4C1W3V1_EUMVA</name>
<evidence type="ECO:0000313" key="2">
    <source>
        <dbReference type="EMBL" id="GBP44844.1"/>
    </source>
</evidence>
<dbReference type="Proteomes" id="UP000299102">
    <property type="component" value="Unassembled WGS sequence"/>
</dbReference>
<feature type="compositionally biased region" description="Basic residues" evidence="1">
    <location>
        <begin position="142"/>
        <end position="152"/>
    </location>
</feature>
<feature type="region of interest" description="Disordered" evidence="1">
    <location>
        <begin position="123"/>
        <end position="153"/>
    </location>
</feature>
<accession>A0A4C1W3V1</accession>
<dbReference type="EMBL" id="BGZK01000459">
    <property type="protein sequence ID" value="GBP44844.1"/>
    <property type="molecule type" value="Genomic_DNA"/>
</dbReference>
<proteinExistence type="predicted"/>
<comment type="caution">
    <text evidence="2">The sequence shown here is derived from an EMBL/GenBank/DDBJ whole genome shotgun (WGS) entry which is preliminary data.</text>
</comment>
<evidence type="ECO:0000313" key="3">
    <source>
        <dbReference type="Proteomes" id="UP000299102"/>
    </source>
</evidence>
<sequence>MFTAGRWFLPILRMDHDEWSWATFNQRRSNNLVRSSLHRLTDSVKVLNHAGPMRMRSLRSVVTTNAITNILVRSAHLKASDKHGRGVFSSSTTPRAYNKSFRFQWRFGITSYSAKGTHTACTTDQLDGPYRHSSRSVTVRQQYKRQTPRRRQRTTEVYANGGSFPVD</sequence>
<dbReference type="AlphaFoldDB" id="A0A4C1W3V1"/>